<evidence type="ECO:0000313" key="3">
    <source>
        <dbReference type="Proteomes" id="UP000759103"/>
    </source>
</evidence>
<comment type="function">
    <text evidence="1">Could be involved in insertion of integral membrane proteins into the membrane.</text>
</comment>
<dbReference type="Proteomes" id="UP000759103">
    <property type="component" value="Unassembled WGS sequence"/>
</dbReference>
<dbReference type="PANTHER" id="PTHR33383">
    <property type="entry name" value="MEMBRANE PROTEIN INSERTION EFFICIENCY FACTOR-RELATED"/>
    <property type="match status" value="1"/>
</dbReference>
<dbReference type="SMART" id="SM01234">
    <property type="entry name" value="Haemolytic"/>
    <property type="match status" value="1"/>
</dbReference>
<evidence type="ECO:0000256" key="1">
    <source>
        <dbReference type="HAMAP-Rule" id="MF_00386"/>
    </source>
</evidence>
<dbReference type="PANTHER" id="PTHR33383:SF1">
    <property type="entry name" value="MEMBRANE PROTEIN INSERTION EFFICIENCY FACTOR-RELATED"/>
    <property type="match status" value="1"/>
</dbReference>
<protein>
    <recommendedName>
        <fullName evidence="1">Putative membrane protein insertion efficiency factor</fullName>
    </recommendedName>
</protein>
<dbReference type="InterPro" id="IPR002696">
    <property type="entry name" value="Membr_insert_effic_factor_YidD"/>
</dbReference>
<organism evidence="2 3">
    <name type="scientific">Sphingomonas citri</name>
    <dbReference type="NCBI Taxonomy" id="2862499"/>
    <lineage>
        <taxon>Bacteria</taxon>
        <taxon>Pseudomonadati</taxon>
        <taxon>Pseudomonadota</taxon>
        <taxon>Alphaproteobacteria</taxon>
        <taxon>Sphingomonadales</taxon>
        <taxon>Sphingomonadaceae</taxon>
        <taxon>Sphingomonas</taxon>
    </lineage>
</organism>
<comment type="caution">
    <text evidence="2">The sequence shown here is derived from an EMBL/GenBank/DDBJ whole genome shotgun (WGS) entry which is preliminary data.</text>
</comment>
<dbReference type="NCBIfam" id="TIGR00278">
    <property type="entry name" value="membrane protein insertion efficiency factor YidD"/>
    <property type="match status" value="1"/>
</dbReference>
<dbReference type="Pfam" id="PF01809">
    <property type="entry name" value="YidD"/>
    <property type="match status" value="1"/>
</dbReference>
<reference evidence="2 3" key="1">
    <citation type="submission" date="2021-07" db="EMBL/GenBank/DDBJ databases">
        <title>Sphingomonas sp.</title>
        <authorList>
            <person name="Feng G."/>
            <person name="Li J."/>
            <person name="Pan M."/>
        </authorList>
    </citation>
    <scope>NUCLEOTIDE SEQUENCE [LARGE SCALE GENOMIC DNA]</scope>
    <source>
        <strain evidence="2 3">RRHST34</strain>
    </source>
</reference>
<gene>
    <name evidence="2" type="primary">yidD</name>
    <name evidence="2" type="ORF">KZ820_03665</name>
</gene>
<accession>A0ABS7BJN5</accession>
<evidence type="ECO:0000313" key="2">
    <source>
        <dbReference type="EMBL" id="MBW6529821.1"/>
    </source>
</evidence>
<keyword evidence="1" id="KW-0472">Membrane</keyword>
<sequence>MIARALIWVARAWQLGPSLVLPPSCRFQPSCSAYAIEALGRYGAVKGGWLAVRRIARCHPWGGHGHDPVP</sequence>
<name>A0ABS7BJN5_9SPHN</name>
<proteinExistence type="inferred from homology"/>
<comment type="similarity">
    <text evidence="1">Belongs to the UPF0161 family.</text>
</comment>
<dbReference type="RefSeq" id="WP_132910560.1">
    <property type="nucleotide sequence ID" value="NZ_JAHXZN010000001.1"/>
</dbReference>
<keyword evidence="3" id="KW-1185">Reference proteome</keyword>
<comment type="subcellular location">
    <subcellularLocation>
        <location evidence="1">Cell membrane</location>
        <topology evidence="1">Peripheral membrane protein</topology>
        <orientation evidence="1">Cytoplasmic side</orientation>
    </subcellularLocation>
</comment>
<dbReference type="EMBL" id="JAHXZN010000001">
    <property type="protein sequence ID" value="MBW6529821.1"/>
    <property type="molecule type" value="Genomic_DNA"/>
</dbReference>
<keyword evidence="1" id="KW-1003">Cell membrane</keyword>
<dbReference type="HAMAP" id="MF_00386">
    <property type="entry name" value="UPF0161_YidD"/>
    <property type="match status" value="1"/>
</dbReference>